<feature type="domain" description="Glycosyltransferase 2-like" evidence="1">
    <location>
        <begin position="31"/>
        <end position="214"/>
    </location>
</feature>
<dbReference type="PANTHER" id="PTHR43646:SF3">
    <property type="entry name" value="SLR1566 PROTEIN"/>
    <property type="match status" value="1"/>
</dbReference>
<sequence length="411" mass="43437">MYRSVRTLRKARSILPLGQEPSSTVLPPTVTVVVPARNEEAVLDNCLRGIREQTYGSERGTSSDAPALRVVVVDDGSTDRTGEIADEHAAQDSRVHVVHSDGPPPGWSGKVHAMHIGVEAAGQPEAGEWLLFVDADTVLAPELLSKLLGTAERADADLVSTPGGPPENSSASWPVLMPAGLQMIGENADPLGKGSKAFAIGHCILMRRSHYDKIGGWASLSGRRNEDIAIATAVRDHGGVTRVVEGLSYVTTSGMDPFKQGWGSFRKSFVAGTNGSVPVLLGVGVGQIALSLASPAMFARGVRTRKPGLIALGAIGWVAQSVSHDRTARVMHANPGLAPVAPFTNAVFGGSRCTEPPRWCAARPVGRDARRPSERGFPFGPARVRRSGTPHRFVSRCPIRAVARATPGQCS</sequence>
<dbReference type="Proteomes" id="UP000199301">
    <property type="component" value="Unassembled WGS sequence"/>
</dbReference>
<organism evidence="2 3">
    <name type="scientific">Actinopolyspora saharensis</name>
    <dbReference type="NCBI Taxonomy" id="995062"/>
    <lineage>
        <taxon>Bacteria</taxon>
        <taxon>Bacillati</taxon>
        <taxon>Actinomycetota</taxon>
        <taxon>Actinomycetes</taxon>
        <taxon>Actinopolysporales</taxon>
        <taxon>Actinopolysporaceae</taxon>
        <taxon>Actinopolyspora</taxon>
    </lineage>
</organism>
<dbReference type="PANTHER" id="PTHR43646">
    <property type="entry name" value="GLYCOSYLTRANSFERASE"/>
    <property type="match status" value="1"/>
</dbReference>
<dbReference type="AlphaFoldDB" id="A0A1H1EG64"/>
<dbReference type="EMBL" id="FNKO01000002">
    <property type="protein sequence ID" value="SDQ87785.1"/>
    <property type="molecule type" value="Genomic_DNA"/>
</dbReference>
<reference evidence="3" key="1">
    <citation type="submission" date="2016-10" db="EMBL/GenBank/DDBJ databases">
        <authorList>
            <person name="Varghese N."/>
            <person name="Submissions S."/>
        </authorList>
    </citation>
    <scope>NUCLEOTIDE SEQUENCE [LARGE SCALE GENOMIC DNA]</scope>
    <source>
        <strain evidence="3">DSM 45459</strain>
    </source>
</reference>
<dbReference type="GO" id="GO:0016740">
    <property type="term" value="F:transferase activity"/>
    <property type="evidence" value="ECO:0007669"/>
    <property type="project" value="UniProtKB-KW"/>
</dbReference>
<name>A0A1H1EG64_9ACTN</name>
<dbReference type="Pfam" id="PF00535">
    <property type="entry name" value="Glycos_transf_2"/>
    <property type="match status" value="1"/>
</dbReference>
<accession>A0A1H1EG64</accession>
<dbReference type="SUPFAM" id="SSF53448">
    <property type="entry name" value="Nucleotide-diphospho-sugar transferases"/>
    <property type="match status" value="1"/>
</dbReference>
<keyword evidence="2" id="KW-0808">Transferase</keyword>
<gene>
    <name evidence="2" type="ORF">SAMN04489718_2528</name>
</gene>
<dbReference type="STRING" id="995062.SAMN04489718_2528"/>
<evidence type="ECO:0000313" key="2">
    <source>
        <dbReference type="EMBL" id="SDQ87785.1"/>
    </source>
</evidence>
<protein>
    <submittedName>
        <fullName evidence="2">Glycosyl transferase family 2</fullName>
    </submittedName>
</protein>
<dbReference type="InterPro" id="IPR029044">
    <property type="entry name" value="Nucleotide-diphossugar_trans"/>
</dbReference>
<keyword evidence="3" id="KW-1185">Reference proteome</keyword>
<evidence type="ECO:0000313" key="3">
    <source>
        <dbReference type="Proteomes" id="UP000199301"/>
    </source>
</evidence>
<proteinExistence type="predicted"/>
<dbReference type="Gene3D" id="3.90.550.10">
    <property type="entry name" value="Spore Coat Polysaccharide Biosynthesis Protein SpsA, Chain A"/>
    <property type="match status" value="1"/>
</dbReference>
<evidence type="ECO:0000259" key="1">
    <source>
        <dbReference type="Pfam" id="PF00535"/>
    </source>
</evidence>
<dbReference type="InterPro" id="IPR001173">
    <property type="entry name" value="Glyco_trans_2-like"/>
</dbReference>
<dbReference type="CDD" id="cd00761">
    <property type="entry name" value="Glyco_tranf_GTA_type"/>
    <property type="match status" value="1"/>
</dbReference>